<accession>A0A9J6GZJ6</accession>
<dbReference type="Pfam" id="PF10234">
    <property type="entry name" value="Cluap1"/>
    <property type="match status" value="1"/>
</dbReference>
<proteinExistence type="predicted"/>
<dbReference type="VEuPathDB" id="VectorBase:HLOH_065294"/>
<dbReference type="AlphaFoldDB" id="A0A9J6GZJ6"/>
<gene>
    <name evidence="1" type="ORF">HPB48_025633</name>
</gene>
<comment type="caution">
    <text evidence="1">The sequence shown here is derived from an EMBL/GenBank/DDBJ whole genome shotgun (WGS) entry which is preliminary data.</text>
</comment>
<protein>
    <submittedName>
        <fullName evidence="1">Uncharacterized protein</fullName>
    </submittedName>
</protein>
<reference evidence="1 2" key="1">
    <citation type="journal article" date="2020" name="Cell">
        <title>Large-Scale Comparative Analyses of Tick Genomes Elucidate Their Genetic Diversity and Vector Capacities.</title>
        <authorList>
            <consortium name="Tick Genome and Microbiome Consortium (TIGMIC)"/>
            <person name="Jia N."/>
            <person name="Wang J."/>
            <person name="Shi W."/>
            <person name="Du L."/>
            <person name="Sun Y."/>
            <person name="Zhan W."/>
            <person name="Jiang J.F."/>
            <person name="Wang Q."/>
            <person name="Zhang B."/>
            <person name="Ji P."/>
            <person name="Bell-Sakyi L."/>
            <person name="Cui X.M."/>
            <person name="Yuan T.T."/>
            <person name="Jiang B.G."/>
            <person name="Yang W.F."/>
            <person name="Lam T.T."/>
            <person name="Chang Q.C."/>
            <person name="Ding S.J."/>
            <person name="Wang X.J."/>
            <person name="Zhu J.G."/>
            <person name="Ruan X.D."/>
            <person name="Zhao L."/>
            <person name="Wei J.T."/>
            <person name="Ye R.Z."/>
            <person name="Que T.C."/>
            <person name="Du C.H."/>
            <person name="Zhou Y.H."/>
            <person name="Cheng J.X."/>
            <person name="Dai P.F."/>
            <person name="Guo W.B."/>
            <person name="Han X.H."/>
            <person name="Huang E.J."/>
            <person name="Li L.F."/>
            <person name="Wei W."/>
            <person name="Gao Y.C."/>
            <person name="Liu J.Z."/>
            <person name="Shao H.Z."/>
            <person name="Wang X."/>
            <person name="Wang C.C."/>
            <person name="Yang T.C."/>
            <person name="Huo Q.B."/>
            <person name="Li W."/>
            <person name="Chen H.Y."/>
            <person name="Chen S.E."/>
            <person name="Zhou L.G."/>
            <person name="Ni X.B."/>
            <person name="Tian J.H."/>
            <person name="Sheng Y."/>
            <person name="Liu T."/>
            <person name="Pan Y.S."/>
            <person name="Xia L.Y."/>
            <person name="Li J."/>
            <person name="Zhao F."/>
            <person name="Cao W.C."/>
        </authorList>
    </citation>
    <scope>NUCLEOTIDE SEQUENCE [LARGE SCALE GENOMIC DNA]</scope>
    <source>
        <strain evidence="1">HaeL-2018</strain>
    </source>
</reference>
<sequence>MADGYAVKELFKITSLLYDAMRAKAQEEEPNSASITSAAAYYNYDAASKVDTSKKLFANLLTACVTNRKFSFQI</sequence>
<evidence type="ECO:0000313" key="1">
    <source>
        <dbReference type="EMBL" id="KAH9383863.1"/>
    </source>
</evidence>
<evidence type="ECO:0000313" key="2">
    <source>
        <dbReference type="Proteomes" id="UP000821853"/>
    </source>
</evidence>
<dbReference type="InterPro" id="IPR019366">
    <property type="entry name" value="Clusterin-associated_protein-1"/>
</dbReference>
<dbReference type="Proteomes" id="UP000821853">
    <property type="component" value="Unassembled WGS sequence"/>
</dbReference>
<keyword evidence="2" id="KW-1185">Reference proteome</keyword>
<dbReference type="EMBL" id="JABSTR010001253">
    <property type="protein sequence ID" value="KAH9383863.1"/>
    <property type="molecule type" value="Genomic_DNA"/>
</dbReference>
<name>A0A9J6GZJ6_HAELO</name>
<organism evidence="1 2">
    <name type="scientific">Haemaphysalis longicornis</name>
    <name type="common">Bush tick</name>
    <dbReference type="NCBI Taxonomy" id="44386"/>
    <lineage>
        <taxon>Eukaryota</taxon>
        <taxon>Metazoa</taxon>
        <taxon>Ecdysozoa</taxon>
        <taxon>Arthropoda</taxon>
        <taxon>Chelicerata</taxon>
        <taxon>Arachnida</taxon>
        <taxon>Acari</taxon>
        <taxon>Parasitiformes</taxon>
        <taxon>Ixodida</taxon>
        <taxon>Ixodoidea</taxon>
        <taxon>Ixodidae</taxon>
        <taxon>Haemaphysalinae</taxon>
        <taxon>Haemaphysalis</taxon>
    </lineage>
</organism>
<dbReference type="OrthoDB" id="438545at2759"/>